<evidence type="ECO:0000313" key="11">
    <source>
        <dbReference type="WBParaSite" id="SBAD_0000579401-mRNA-1"/>
    </source>
</evidence>
<keyword evidence="4 6" id="KW-0804">Transcription</keyword>
<evidence type="ECO:0000256" key="4">
    <source>
        <dbReference type="ARBA" id="ARBA00023163"/>
    </source>
</evidence>
<organism evidence="11">
    <name type="scientific">Soboliphyme baturini</name>
    <dbReference type="NCBI Taxonomy" id="241478"/>
    <lineage>
        <taxon>Eukaryota</taxon>
        <taxon>Metazoa</taxon>
        <taxon>Ecdysozoa</taxon>
        <taxon>Nematoda</taxon>
        <taxon>Enoplea</taxon>
        <taxon>Dorylaimia</taxon>
        <taxon>Dioctophymatida</taxon>
        <taxon>Dioctophymatoidea</taxon>
        <taxon>Soboliphymatidae</taxon>
        <taxon>Soboliphyme</taxon>
    </lineage>
</organism>
<dbReference type="PANTHER" id="PTHR22536">
    <property type="entry name" value="LUNG CANCER METASTASIS-RELATED LCMR1 PROTEIN"/>
    <property type="match status" value="1"/>
</dbReference>
<comment type="similarity">
    <text evidence="2 6">Belongs to the Mediator complex subunit 19 family.</text>
</comment>
<reference evidence="9 10" key="2">
    <citation type="submission" date="2018-11" db="EMBL/GenBank/DDBJ databases">
        <authorList>
            <consortium name="Pathogen Informatics"/>
        </authorList>
    </citation>
    <scope>NUCLEOTIDE SEQUENCE [LARGE SCALE GENOMIC DNA]</scope>
</reference>
<dbReference type="Pfam" id="PF10278">
    <property type="entry name" value="Med19"/>
    <property type="match status" value="1"/>
</dbReference>
<dbReference type="OrthoDB" id="10044050at2759"/>
<keyword evidence="10" id="KW-1185">Reference proteome</keyword>
<dbReference type="Proteomes" id="UP000270296">
    <property type="component" value="Unassembled WGS sequence"/>
</dbReference>
<comment type="subcellular location">
    <subcellularLocation>
        <location evidence="1 6">Nucleus</location>
    </subcellularLocation>
</comment>
<feature type="transmembrane region" description="Helical" evidence="8">
    <location>
        <begin position="145"/>
        <end position="165"/>
    </location>
</feature>
<evidence type="ECO:0000256" key="5">
    <source>
        <dbReference type="ARBA" id="ARBA00023242"/>
    </source>
</evidence>
<keyword evidence="8" id="KW-0812">Transmembrane</keyword>
<evidence type="ECO:0000256" key="8">
    <source>
        <dbReference type="SAM" id="Phobius"/>
    </source>
</evidence>
<dbReference type="AlphaFoldDB" id="A0A183IPM5"/>
<comment type="subunit">
    <text evidence="6">Component of the Mediator complex.</text>
</comment>
<keyword evidence="8" id="KW-1133">Transmembrane helix</keyword>
<evidence type="ECO:0000313" key="9">
    <source>
        <dbReference type="EMBL" id="VDP07622.1"/>
    </source>
</evidence>
<sequence length="177" mass="19774">MEEAESAETSSPSRDSTGILRTKISLGRKPSVIMPFYLMKSELPGSIVTCKVMPTVLTFSLSEASSVTGNMNLLSYYGLDHAWNKFCNNKKLKEELSAFLPHLPGSIDTPAQKDGSSLRQLIEKPPICGKEILPLTNADFAGLKLFPGAVSILFYLFFICMYFMLRLYFVVRINPYE</sequence>
<keyword evidence="6" id="KW-0010">Activator</keyword>
<gene>
    <name evidence="6" type="primary">MED19</name>
    <name evidence="9" type="ORF">SBAD_LOCUS5572</name>
</gene>
<dbReference type="GO" id="GO:0045944">
    <property type="term" value="P:positive regulation of transcription by RNA polymerase II"/>
    <property type="evidence" value="ECO:0007669"/>
    <property type="project" value="TreeGrafter"/>
</dbReference>
<reference evidence="11" key="1">
    <citation type="submission" date="2016-06" db="UniProtKB">
        <authorList>
            <consortium name="WormBaseParasite"/>
        </authorList>
    </citation>
    <scope>IDENTIFICATION</scope>
</reference>
<evidence type="ECO:0000256" key="1">
    <source>
        <dbReference type="ARBA" id="ARBA00004123"/>
    </source>
</evidence>
<feature type="region of interest" description="Disordered" evidence="7">
    <location>
        <begin position="1"/>
        <end position="20"/>
    </location>
</feature>
<evidence type="ECO:0000313" key="10">
    <source>
        <dbReference type="Proteomes" id="UP000270296"/>
    </source>
</evidence>
<dbReference type="GO" id="GO:0003712">
    <property type="term" value="F:transcription coregulator activity"/>
    <property type="evidence" value="ECO:0007669"/>
    <property type="project" value="InterPro"/>
</dbReference>
<dbReference type="EMBL" id="UZAM01009084">
    <property type="protein sequence ID" value="VDP07622.1"/>
    <property type="molecule type" value="Genomic_DNA"/>
</dbReference>
<keyword evidence="3 6" id="KW-0805">Transcription regulation</keyword>
<comment type="function">
    <text evidence="6">Component of the Mediator complex, a coactivator involved in the regulated transcription of nearly all RNA polymerase II-dependent genes. Mediator functions as a bridge to convey information from gene-specific regulatory proteins to the basal RNA polymerase II transcription machinery. Mediator is recruited to promoters by direct interactions with regulatory proteins and serves as a scaffold for the assembly of a functional preinitiation complex with RNA polymerase II and the general transcription factors.</text>
</comment>
<dbReference type="InterPro" id="IPR019403">
    <property type="entry name" value="Mediator_Med19_met"/>
</dbReference>
<keyword evidence="8" id="KW-0472">Membrane</keyword>
<dbReference type="PANTHER" id="PTHR22536:SF1">
    <property type="entry name" value="MEDIATOR OF RNA POLYMERASE II TRANSCRIPTION SUBUNIT 19"/>
    <property type="match status" value="1"/>
</dbReference>
<evidence type="ECO:0000256" key="6">
    <source>
        <dbReference type="RuleBase" id="RU364151"/>
    </source>
</evidence>
<evidence type="ECO:0000256" key="7">
    <source>
        <dbReference type="SAM" id="MobiDB-lite"/>
    </source>
</evidence>
<evidence type="ECO:0000256" key="2">
    <source>
        <dbReference type="ARBA" id="ARBA00009259"/>
    </source>
</evidence>
<name>A0A183IPM5_9BILA</name>
<protein>
    <recommendedName>
        <fullName evidence="6">Mediator of RNA polymerase II transcription subunit 19</fullName>
    </recommendedName>
    <alternativeName>
        <fullName evidence="6">Mediator complex subunit 19</fullName>
    </alternativeName>
</protein>
<dbReference type="GO" id="GO:0016592">
    <property type="term" value="C:mediator complex"/>
    <property type="evidence" value="ECO:0007669"/>
    <property type="project" value="InterPro"/>
</dbReference>
<evidence type="ECO:0000256" key="3">
    <source>
        <dbReference type="ARBA" id="ARBA00023015"/>
    </source>
</evidence>
<proteinExistence type="inferred from homology"/>
<keyword evidence="5 6" id="KW-0539">Nucleus</keyword>
<accession>A0A183IPM5</accession>
<dbReference type="WBParaSite" id="SBAD_0000579401-mRNA-1">
    <property type="protein sequence ID" value="SBAD_0000579401-mRNA-1"/>
    <property type="gene ID" value="SBAD_0000579401"/>
</dbReference>